<sequence>MIIKSKIRALLLVAICLVGAHLIFSDRIRADDLQTFLNNSLTSSNTQQPQSETHRGKRPPGESLSGTDEGVQVDLASKPKPKNPRIHDYRIFFDDLDSFKIDEPPIKNKYKTEKAKELFSTDDSFFFSKEYLENVLDIPEATFNAMKESHQRYVQTYIPDLISHKGVATFGNLIPSDPEWENYVDSSGYVLVGGGKYSWLSYLVIKQIRATGAKLPIELFLASEDEYEKGFCDHIEKEYNARCNVFDKQLAGYLSDKYSIGGYQYKMLALLSSKFENVLYMDSDNFPTRNVDYLFDSYIYQKTNLILWPDAWARTTNPKFYDIAGVEVTENKLRYSNYDVKQAGGKANLKPLSDYTFASSWFHDFEGTLPDPTSETGMLMINKTKHLKTLLLCLYYNVFGPQFYYPILTQGSAGEGDKETFIAAATVMNEPWYQTMKQFKWTGYVSKATDSFTSKALAHYDPIQAAQNPQPEDVDIIFMHLSYPKFYPNWLVDNHDLVYEKSGEHIRMYESINDNVGYDFDLRVLQFFTESICPNYYGPDGLAIDNDVSLDFHSGYMGQYLVYLEADEETNRQRCEQVFIPHLKWLKETAASSIIGK</sequence>
<dbReference type="PANTHER" id="PTHR31646">
    <property type="entry name" value="ALPHA-1,2-MANNOSYLTRANSFERASE MNN2"/>
    <property type="match status" value="1"/>
</dbReference>
<evidence type="ECO:0000256" key="10">
    <source>
        <dbReference type="SAM" id="MobiDB-lite"/>
    </source>
</evidence>
<feature type="region of interest" description="Disordered" evidence="10">
    <location>
        <begin position="41"/>
        <end position="82"/>
    </location>
</feature>
<dbReference type="RefSeq" id="XP_066828449.1">
    <property type="nucleotide sequence ID" value="XM_066971408.1"/>
</dbReference>
<evidence type="ECO:0000256" key="1">
    <source>
        <dbReference type="ARBA" id="ARBA00004323"/>
    </source>
</evidence>
<keyword evidence="5" id="KW-0812">Transmembrane</keyword>
<dbReference type="InterPro" id="IPR029044">
    <property type="entry name" value="Nucleotide-diphossugar_trans"/>
</dbReference>
<comment type="similarity">
    <text evidence="3">Belongs to the MNN1/MNT family.</text>
</comment>
<organism evidence="11 12">
    <name type="scientific">Lodderomyces beijingensis</name>
    <dbReference type="NCBI Taxonomy" id="1775926"/>
    <lineage>
        <taxon>Eukaryota</taxon>
        <taxon>Fungi</taxon>
        <taxon>Dikarya</taxon>
        <taxon>Ascomycota</taxon>
        <taxon>Saccharomycotina</taxon>
        <taxon>Pichiomycetes</taxon>
        <taxon>Debaryomycetaceae</taxon>
        <taxon>Candida/Lodderomyces clade</taxon>
        <taxon>Lodderomyces</taxon>
    </lineage>
</organism>
<keyword evidence="6" id="KW-0735">Signal-anchor</keyword>
<dbReference type="Pfam" id="PF11051">
    <property type="entry name" value="Mannosyl_trans3"/>
    <property type="match status" value="1"/>
</dbReference>
<name>A0ABP0ZGJ6_9ASCO</name>
<evidence type="ECO:0000256" key="3">
    <source>
        <dbReference type="ARBA" id="ARBA00009105"/>
    </source>
</evidence>
<comment type="subcellular location">
    <subcellularLocation>
        <location evidence="1">Golgi apparatus membrane</location>
        <topology evidence="1">Single-pass type II membrane protein</topology>
    </subcellularLocation>
</comment>
<keyword evidence="8" id="KW-0333">Golgi apparatus</keyword>
<evidence type="ECO:0000256" key="8">
    <source>
        <dbReference type="ARBA" id="ARBA00023034"/>
    </source>
</evidence>
<dbReference type="InterPro" id="IPR022751">
    <property type="entry name" value="Alpha_mannosyltransferase"/>
</dbReference>
<proteinExistence type="inferred from homology"/>
<protein>
    <recommendedName>
        <fullName evidence="13">Alpha-1,2-mannosyltransferase</fullName>
    </recommendedName>
</protein>
<accession>A0ABP0ZGJ6</accession>
<evidence type="ECO:0000256" key="5">
    <source>
        <dbReference type="ARBA" id="ARBA00022692"/>
    </source>
</evidence>
<dbReference type="EMBL" id="OZ022406">
    <property type="protein sequence ID" value="CAK9437066.1"/>
    <property type="molecule type" value="Genomic_DNA"/>
</dbReference>
<dbReference type="PANTHER" id="PTHR31646:SF1">
    <property type="entry name" value="ALPHA-1,2-MANNOSYLTRANSFERASE MNN2"/>
    <property type="match status" value="1"/>
</dbReference>
<comment type="pathway">
    <text evidence="2">Protein modification; protein glycosylation.</text>
</comment>
<dbReference type="Proteomes" id="UP001497383">
    <property type="component" value="Chromosome 2"/>
</dbReference>
<evidence type="ECO:0000256" key="4">
    <source>
        <dbReference type="ARBA" id="ARBA00022679"/>
    </source>
</evidence>
<keyword evidence="7" id="KW-1133">Transmembrane helix</keyword>
<evidence type="ECO:0000256" key="9">
    <source>
        <dbReference type="ARBA" id="ARBA00023136"/>
    </source>
</evidence>
<evidence type="ECO:0008006" key="13">
    <source>
        <dbReference type="Google" id="ProtNLM"/>
    </source>
</evidence>
<gene>
    <name evidence="11" type="ORF">LODBEIA_P15110</name>
</gene>
<feature type="compositionally biased region" description="Polar residues" evidence="10">
    <location>
        <begin position="41"/>
        <end position="51"/>
    </location>
</feature>
<evidence type="ECO:0000256" key="2">
    <source>
        <dbReference type="ARBA" id="ARBA00004922"/>
    </source>
</evidence>
<evidence type="ECO:0000313" key="12">
    <source>
        <dbReference type="Proteomes" id="UP001497383"/>
    </source>
</evidence>
<keyword evidence="4" id="KW-0808">Transferase</keyword>
<dbReference type="SUPFAM" id="SSF53448">
    <property type="entry name" value="Nucleotide-diphospho-sugar transferases"/>
    <property type="match status" value="1"/>
</dbReference>
<evidence type="ECO:0000256" key="7">
    <source>
        <dbReference type="ARBA" id="ARBA00022989"/>
    </source>
</evidence>
<evidence type="ECO:0000256" key="6">
    <source>
        <dbReference type="ARBA" id="ARBA00022968"/>
    </source>
</evidence>
<keyword evidence="12" id="KW-1185">Reference proteome</keyword>
<evidence type="ECO:0000313" key="11">
    <source>
        <dbReference type="EMBL" id="CAK9437066.1"/>
    </source>
</evidence>
<reference evidence="11 12" key="1">
    <citation type="submission" date="2024-03" db="EMBL/GenBank/DDBJ databases">
        <authorList>
            <person name="Brejova B."/>
        </authorList>
    </citation>
    <scope>NUCLEOTIDE SEQUENCE [LARGE SCALE GENOMIC DNA]</scope>
    <source>
        <strain evidence="11 12">CBS 14171</strain>
    </source>
</reference>
<keyword evidence="9" id="KW-0472">Membrane</keyword>
<dbReference type="GeneID" id="92206707"/>